<dbReference type="AlphaFoldDB" id="A0A2K8PH07"/>
<feature type="region of interest" description="Disordered" evidence="1">
    <location>
        <begin position="1"/>
        <end position="29"/>
    </location>
</feature>
<dbReference type="KEGG" id="slx:SLAV_15305"/>
<feature type="compositionally biased region" description="Low complexity" evidence="1">
    <location>
        <begin position="1"/>
        <end position="22"/>
    </location>
</feature>
<evidence type="ECO:0000313" key="2">
    <source>
        <dbReference type="EMBL" id="ATZ24915.1"/>
    </source>
</evidence>
<name>A0A2K8PH07_STRLA</name>
<organism evidence="2 3">
    <name type="scientific">Streptomyces lavendulae subsp. lavendulae</name>
    <dbReference type="NCBI Taxonomy" id="58340"/>
    <lineage>
        <taxon>Bacteria</taxon>
        <taxon>Bacillati</taxon>
        <taxon>Actinomycetota</taxon>
        <taxon>Actinomycetes</taxon>
        <taxon>Kitasatosporales</taxon>
        <taxon>Streptomycetaceae</taxon>
        <taxon>Streptomyces</taxon>
    </lineage>
</organism>
<accession>A0A2K8PH07</accession>
<reference evidence="2 3" key="1">
    <citation type="submission" date="2017-11" db="EMBL/GenBank/DDBJ databases">
        <title>Complete genome sequence of Streptomyces lavendulae subsp. lavendulae CCM 3239 (formerly 'Streptomyces aureofaciens CCM 3239'), the producer of the angucycline-type antibiotic auricin.</title>
        <authorList>
            <person name="Busche T."/>
            <person name="Novakova R."/>
            <person name="Al'Dilaimi A."/>
            <person name="Homerova D."/>
            <person name="Feckova L."/>
            <person name="Rezuchova B."/>
            <person name="Mingyar E."/>
            <person name="Csolleiova D."/>
            <person name="Bekeova C."/>
            <person name="Winkler A."/>
            <person name="Sevcikova B."/>
            <person name="Kalinowski J."/>
            <person name="Kormanec J."/>
            <person name="Ruckert C."/>
        </authorList>
    </citation>
    <scope>NUCLEOTIDE SEQUENCE [LARGE SCALE GENOMIC DNA]</scope>
    <source>
        <strain evidence="2 3">CCM 3239</strain>
    </source>
</reference>
<evidence type="ECO:0000256" key="1">
    <source>
        <dbReference type="SAM" id="MobiDB-lite"/>
    </source>
</evidence>
<gene>
    <name evidence="2" type="ORF">SLAV_15305</name>
</gene>
<keyword evidence="3" id="KW-1185">Reference proteome</keyword>
<sequence>MDSSPTGSTGTTGSTESTGTPGRTVARRRMRSGAVALGGMGLLAATLVACGSSDEPDKRCASRSTLDHLNAKECKSGGRGAYYYGGSVSKGKVTGGSFDKSAVTRGGIGGGSHSGSSGG</sequence>
<evidence type="ECO:0000313" key="3">
    <source>
        <dbReference type="Proteomes" id="UP000231791"/>
    </source>
</evidence>
<protein>
    <submittedName>
        <fullName evidence="2">Uncharacterized protein</fullName>
    </submittedName>
</protein>
<proteinExistence type="predicted"/>
<dbReference type="Proteomes" id="UP000231791">
    <property type="component" value="Chromosome"/>
</dbReference>
<dbReference type="EMBL" id="CP024985">
    <property type="protein sequence ID" value="ATZ24915.1"/>
    <property type="molecule type" value="Genomic_DNA"/>
</dbReference>